<evidence type="ECO:0000313" key="3">
    <source>
        <dbReference type="Proteomes" id="UP001187471"/>
    </source>
</evidence>
<name>A0AA88RB78_9ASTE</name>
<dbReference type="FunFam" id="2.120.10.80:FF:000169">
    <property type="entry name" value="F-box family protein"/>
    <property type="match status" value="1"/>
</dbReference>
<dbReference type="SUPFAM" id="SSF117281">
    <property type="entry name" value="Kelch motif"/>
    <property type="match status" value="1"/>
</dbReference>
<sequence>MEVTVVERKSSQSPTTLQKMDSTVWSQLPEELLDRILSFLPLNSFLTLRSTCKRFKSLIFSPPFMSKHSSSSSSSPSSSFLLLSHPQLDHRYSHYDTIAHSWRNLSLSISPLLSCPPSTTLLCISNGLLCFSLPSSSSIVIHNFLARSSRVLSFPSHPFAFEFLTLVSASAGYSVFLISSKSGSSKNVFVYDSRVHLWQQYEGFKALICDDYNQEGVFCDGFLYFTTPEPFSVVSFEMETGKWDRLVTELPGRLMFIRLVSDGDGKLYLFGGIGMNGISRSLKLWELSGGGENWVEVGTVPELMCKKFVCVCYHKYEHIYIFWHQGMICLCCYTWPEILYYKVSRRAWHWVPKCPSLPEKWSCGFRWFSFVPELCAFV</sequence>
<evidence type="ECO:0000313" key="2">
    <source>
        <dbReference type="EMBL" id="KAK2985612.1"/>
    </source>
</evidence>
<dbReference type="PANTHER" id="PTHR31672">
    <property type="entry name" value="BNACNNG10540D PROTEIN"/>
    <property type="match status" value="1"/>
</dbReference>
<dbReference type="InterPro" id="IPR036047">
    <property type="entry name" value="F-box-like_dom_sf"/>
</dbReference>
<dbReference type="PROSITE" id="PS50181">
    <property type="entry name" value="FBOX"/>
    <property type="match status" value="1"/>
</dbReference>
<dbReference type="EMBL" id="JAVXUO010001134">
    <property type="protein sequence ID" value="KAK2985612.1"/>
    <property type="molecule type" value="Genomic_DNA"/>
</dbReference>
<dbReference type="InterPro" id="IPR050796">
    <property type="entry name" value="SCF_F-box_component"/>
</dbReference>
<gene>
    <name evidence="2" type="ORF">RJ640_006875</name>
</gene>
<comment type="caution">
    <text evidence="2">The sequence shown here is derived from an EMBL/GenBank/DDBJ whole genome shotgun (WGS) entry which is preliminary data.</text>
</comment>
<protein>
    <recommendedName>
        <fullName evidence="1">F-box domain-containing protein</fullName>
    </recommendedName>
</protein>
<dbReference type="PANTHER" id="PTHR31672:SF12">
    <property type="entry name" value="F-BOX DOMAIN-CONTAINING PROTEIN"/>
    <property type="match status" value="1"/>
</dbReference>
<accession>A0AA88RB78</accession>
<dbReference type="SUPFAM" id="SSF81383">
    <property type="entry name" value="F-box domain"/>
    <property type="match status" value="1"/>
</dbReference>
<dbReference type="Gene3D" id="1.20.1280.50">
    <property type="match status" value="1"/>
</dbReference>
<organism evidence="2 3">
    <name type="scientific">Escallonia rubra</name>
    <dbReference type="NCBI Taxonomy" id="112253"/>
    <lineage>
        <taxon>Eukaryota</taxon>
        <taxon>Viridiplantae</taxon>
        <taxon>Streptophyta</taxon>
        <taxon>Embryophyta</taxon>
        <taxon>Tracheophyta</taxon>
        <taxon>Spermatophyta</taxon>
        <taxon>Magnoliopsida</taxon>
        <taxon>eudicotyledons</taxon>
        <taxon>Gunneridae</taxon>
        <taxon>Pentapetalae</taxon>
        <taxon>asterids</taxon>
        <taxon>campanulids</taxon>
        <taxon>Escalloniales</taxon>
        <taxon>Escalloniaceae</taxon>
        <taxon>Escallonia</taxon>
    </lineage>
</organism>
<dbReference type="InterPro" id="IPR001810">
    <property type="entry name" value="F-box_dom"/>
</dbReference>
<dbReference type="SMART" id="SM00256">
    <property type="entry name" value="FBOX"/>
    <property type="match status" value="1"/>
</dbReference>
<dbReference type="AlphaFoldDB" id="A0AA88RB78"/>
<dbReference type="Gene3D" id="2.120.10.80">
    <property type="entry name" value="Kelch-type beta propeller"/>
    <property type="match status" value="1"/>
</dbReference>
<proteinExistence type="predicted"/>
<feature type="domain" description="F-box" evidence="1">
    <location>
        <begin position="22"/>
        <end position="68"/>
    </location>
</feature>
<keyword evidence="3" id="KW-1185">Reference proteome</keyword>
<dbReference type="Pfam" id="PF00646">
    <property type="entry name" value="F-box"/>
    <property type="match status" value="1"/>
</dbReference>
<dbReference type="Proteomes" id="UP001187471">
    <property type="component" value="Unassembled WGS sequence"/>
</dbReference>
<reference evidence="2" key="1">
    <citation type="submission" date="2022-12" db="EMBL/GenBank/DDBJ databases">
        <title>Draft genome assemblies for two species of Escallonia (Escalloniales).</title>
        <authorList>
            <person name="Chanderbali A."/>
            <person name="Dervinis C."/>
            <person name="Anghel I."/>
            <person name="Soltis D."/>
            <person name="Soltis P."/>
            <person name="Zapata F."/>
        </authorList>
    </citation>
    <scope>NUCLEOTIDE SEQUENCE</scope>
    <source>
        <strain evidence="2">UCBG92.1500</strain>
        <tissue evidence="2">Leaf</tissue>
    </source>
</reference>
<evidence type="ECO:0000259" key="1">
    <source>
        <dbReference type="PROSITE" id="PS50181"/>
    </source>
</evidence>
<dbReference type="InterPro" id="IPR015915">
    <property type="entry name" value="Kelch-typ_b-propeller"/>
</dbReference>